<feature type="transmembrane region" description="Helical" evidence="7">
    <location>
        <begin position="55"/>
        <end position="74"/>
    </location>
</feature>
<feature type="transmembrane region" description="Helical" evidence="7">
    <location>
        <begin position="136"/>
        <end position="160"/>
    </location>
</feature>
<feature type="transmembrane region" description="Helical" evidence="7">
    <location>
        <begin position="398"/>
        <end position="421"/>
    </location>
</feature>
<dbReference type="Pfam" id="PF03600">
    <property type="entry name" value="CitMHS"/>
    <property type="match status" value="1"/>
</dbReference>
<proteinExistence type="predicted"/>
<dbReference type="KEGG" id="obj:EIO64_08980"/>
<accession>A0A4D7AP54</accession>
<dbReference type="GO" id="GO:0005886">
    <property type="term" value="C:plasma membrane"/>
    <property type="evidence" value="ECO:0007669"/>
    <property type="project" value="TreeGrafter"/>
</dbReference>
<keyword evidence="10" id="KW-1185">Reference proteome</keyword>
<sequence>MSPAVITLLVLLVMVVFFVTEKLPAALVAMLGGSVLVLCGIIDPAELFSAFSGSTIVLVAAMMVVGSALFHTGIAAKMADVLVKFTGTSENGIMIAFMLVATIISAVCSGVAVVAMLLPIVISVSQRAGVSVSRQLIPMSFAASFGCNLTLMGAASNVVVNGALEDLGVPTMTFFELGKVGIPVSIAGIVFFLTIGKRFLTPGDTSDREYLAEYTGSNKAVEFNAVKAGLCLVILAVLLVAMAIDSDSFPMYLVAAFAAFVLVLTGCISQSDAYKSIDLSTLFIVAGMSAVSTGMSKSGAGALIADTAVNLLGEHPNKLLVLFIILVLVTLLTNAMMNTSCAMLVTPLFIPIVQAFGMNTTAVAIAICVAASAPFLTPVGSGTNTLIVRPGNLKFMDFFRPGLGLTVVILIVSMIFIPIFWPL</sequence>
<organism evidence="9 10">
    <name type="scientific">Dysosmobacter welbionis</name>
    <dbReference type="NCBI Taxonomy" id="2093857"/>
    <lineage>
        <taxon>Bacteria</taxon>
        <taxon>Bacillati</taxon>
        <taxon>Bacillota</taxon>
        <taxon>Clostridia</taxon>
        <taxon>Eubacteriales</taxon>
        <taxon>Oscillospiraceae</taxon>
        <taxon>Dysosmobacter</taxon>
    </lineage>
</organism>
<keyword evidence="6 7" id="KW-0472">Membrane</keyword>
<feature type="transmembrane region" description="Helical" evidence="7">
    <location>
        <begin position="221"/>
        <end position="243"/>
    </location>
</feature>
<dbReference type="AlphaFoldDB" id="A0A4D7AP54"/>
<dbReference type="InterPro" id="IPR051679">
    <property type="entry name" value="DASS-Related_Transporters"/>
</dbReference>
<evidence type="ECO:0000313" key="9">
    <source>
        <dbReference type="EMBL" id="QCI59341.1"/>
    </source>
</evidence>
<evidence type="ECO:0000256" key="4">
    <source>
        <dbReference type="ARBA" id="ARBA00022737"/>
    </source>
</evidence>
<evidence type="ECO:0000256" key="2">
    <source>
        <dbReference type="ARBA" id="ARBA00022448"/>
    </source>
</evidence>
<evidence type="ECO:0000259" key="8">
    <source>
        <dbReference type="Pfam" id="PF03600"/>
    </source>
</evidence>
<dbReference type="PANTHER" id="PTHR43652">
    <property type="entry name" value="BASIC AMINO ACID ANTIPORTER YFCC-RELATED"/>
    <property type="match status" value="1"/>
</dbReference>
<evidence type="ECO:0000256" key="5">
    <source>
        <dbReference type="ARBA" id="ARBA00022989"/>
    </source>
</evidence>
<keyword evidence="3 7" id="KW-0812">Transmembrane</keyword>
<keyword evidence="4" id="KW-0677">Repeat</keyword>
<evidence type="ECO:0000256" key="3">
    <source>
        <dbReference type="ARBA" id="ARBA00022692"/>
    </source>
</evidence>
<feature type="transmembrane region" description="Helical" evidence="7">
    <location>
        <begin position="349"/>
        <end position="377"/>
    </location>
</feature>
<reference evidence="10" key="1">
    <citation type="submission" date="2018-12" db="EMBL/GenBank/DDBJ databases">
        <title>Dusodibacter welbiota gen. nov., sp. nov., isolated from human faeces and emended description of the Oscillibacter genus.</title>
        <authorList>
            <person name="Le Roy T."/>
            <person name="Van der Smissen P."/>
            <person name="Delzenne N."/>
            <person name="Muccioli G."/>
            <person name="Collet J.F."/>
            <person name="Cani P.D."/>
        </authorList>
    </citation>
    <scope>NUCLEOTIDE SEQUENCE [LARGE SCALE GENOMIC DNA]</scope>
    <source>
        <strain evidence="10">J115</strain>
    </source>
</reference>
<dbReference type="GO" id="GO:0055085">
    <property type="term" value="P:transmembrane transport"/>
    <property type="evidence" value="ECO:0007669"/>
    <property type="project" value="InterPro"/>
</dbReference>
<gene>
    <name evidence="9" type="ORF">EIO64_08980</name>
</gene>
<dbReference type="EMBL" id="CP034413">
    <property type="protein sequence ID" value="QCI59341.1"/>
    <property type="molecule type" value="Genomic_DNA"/>
</dbReference>
<dbReference type="RefSeq" id="WP_025544145.1">
    <property type="nucleotide sequence ID" value="NZ_CP034413.3"/>
</dbReference>
<evidence type="ECO:0000256" key="6">
    <source>
        <dbReference type="ARBA" id="ARBA00023136"/>
    </source>
</evidence>
<keyword evidence="2" id="KW-0813">Transport</keyword>
<feature type="transmembrane region" description="Helical" evidence="7">
    <location>
        <begin position="28"/>
        <end position="48"/>
    </location>
</feature>
<evidence type="ECO:0000256" key="7">
    <source>
        <dbReference type="SAM" id="Phobius"/>
    </source>
</evidence>
<dbReference type="PANTHER" id="PTHR43652:SF1">
    <property type="entry name" value="RESPONSE REGULATOR"/>
    <property type="match status" value="1"/>
</dbReference>
<name>A0A4D7AP54_9FIRM</name>
<dbReference type="InterPro" id="IPR004680">
    <property type="entry name" value="Cit_transptr-like_dom"/>
</dbReference>
<evidence type="ECO:0000313" key="10">
    <source>
        <dbReference type="Proteomes" id="UP000298642"/>
    </source>
</evidence>
<feature type="transmembrane region" description="Helical" evidence="7">
    <location>
        <begin position="319"/>
        <end position="337"/>
    </location>
</feature>
<feature type="transmembrane region" description="Helical" evidence="7">
    <location>
        <begin position="180"/>
        <end position="200"/>
    </location>
</feature>
<feature type="transmembrane region" description="Helical" evidence="7">
    <location>
        <begin position="94"/>
        <end position="124"/>
    </location>
</feature>
<feature type="domain" description="Citrate transporter-like" evidence="8">
    <location>
        <begin position="15"/>
        <end position="336"/>
    </location>
</feature>
<dbReference type="CDD" id="cd01115">
    <property type="entry name" value="SLC13_permease"/>
    <property type="match status" value="1"/>
</dbReference>
<protein>
    <submittedName>
        <fullName evidence="9">SLC13 family permease</fullName>
    </submittedName>
</protein>
<feature type="transmembrane region" description="Helical" evidence="7">
    <location>
        <begin position="249"/>
        <end position="268"/>
    </location>
</feature>
<dbReference type="GeneID" id="89523564"/>
<dbReference type="Proteomes" id="UP000298642">
    <property type="component" value="Chromosome"/>
</dbReference>
<comment type="subcellular location">
    <subcellularLocation>
        <location evidence="1">Membrane</location>
        <topology evidence="1">Multi-pass membrane protein</topology>
    </subcellularLocation>
</comment>
<evidence type="ECO:0000256" key="1">
    <source>
        <dbReference type="ARBA" id="ARBA00004141"/>
    </source>
</evidence>
<keyword evidence="5 7" id="KW-1133">Transmembrane helix</keyword>